<evidence type="ECO:0000256" key="13">
    <source>
        <dbReference type="ARBA" id="ARBA00022912"/>
    </source>
</evidence>
<evidence type="ECO:0000256" key="2">
    <source>
        <dbReference type="ARBA" id="ARBA00001946"/>
    </source>
</evidence>
<dbReference type="SMART" id="SM00100">
    <property type="entry name" value="cNMP"/>
    <property type="match status" value="2"/>
</dbReference>
<dbReference type="GO" id="GO:0004691">
    <property type="term" value="F:cAMP-dependent protein kinase activity"/>
    <property type="evidence" value="ECO:0007669"/>
    <property type="project" value="TreeGrafter"/>
</dbReference>
<keyword evidence="23" id="KW-1185">Reference proteome</keyword>
<proteinExistence type="inferred from homology"/>
<keyword evidence="9" id="KW-0418">Kinase</keyword>
<dbReference type="Proteomes" id="UP000006591">
    <property type="component" value="Chromosome 2"/>
</dbReference>
<dbReference type="InterPro" id="IPR001932">
    <property type="entry name" value="PPM-type_phosphatase-like_dom"/>
</dbReference>
<dbReference type="InterPro" id="IPR000719">
    <property type="entry name" value="Prot_kinase_dom"/>
</dbReference>
<keyword evidence="12" id="KW-0460">Magnesium</keyword>
<dbReference type="GO" id="GO:0046872">
    <property type="term" value="F:metal ion binding"/>
    <property type="evidence" value="ECO:0007669"/>
    <property type="project" value="UniProtKB-KW"/>
</dbReference>
<dbReference type="FunFam" id="2.60.120.10:FF:000104">
    <property type="entry name" value="Protein phosphatase 2C and cyclic nucleotide-binding/kinase domain-containing protein"/>
    <property type="match status" value="1"/>
</dbReference>
<accession>A0A0E0G4W5</accession>
<dbReference type="PROSITE" id="PS01032">
    <property type="entry name" value="PPM_1"/>
    <property type="match status" value="1"/>
</dbReference>
<dbReference type="Gene3D" id="3.30.200.20">
    <property type="entry name" value="Phosphorylase Kinase, domain 1"/>
    <property type="match status" value="1"/>
</dbReference>
<evidence type="ECO:0000259" key="19">
    <source>
        <dbReference type="PROSITE" id="PS50011"/>
    </source>
</evidence>
<evidence type="ECO:0000256" key="11">
    <source>
        <dbReference type="ARBA" id="ARBA00022840"/>
    </source>
</evidence>
<dbReference type="Gramene" id="ONIVA02G13470.1">
    <property type="protein sequence ID" value="ONIVA02G13470.1"/>
    <property type="gene ID" value="ONIVA02G13470"/>
</dbReference>
<feature type="compositionally biased region" description="Acidic residues" evidence="18">
    <location>
        <begin position="55"/>
        <end position="64"/>
    </location>
</feature>
<comment type="similarity">
    <text evidence="3 17">Belongs to the PP2C family.</text>
</comment>
<keyword evidence="14" id="KW-0464">Manganese</keyword>
<comment type="cofactor">
    <cofactor evidence="1">
        <name>Mn(2+)</name>
        <dbReference type="ChEBI" id="CHEBI:29035"/>
    </cofactor>
</comment>
<dbReference type="HOGENOM" id="CLU_004963_0_0_1"/>
<dbReference type="EnsemblPlants" id="ONIVA02G13470.1">
    <property type="protein sequence ID" value="ONIVA02G13470.1"/>
    <property type="gene ID" value="ONIVA02G13470"/>
</dbReference>
<dbReference type="InterPro" id="IPR000222">
    <property type="entry name" value="PP2C_BS"/>
</dbReference>
<dbReference type="Gene3D" id="3.60.40.10">
    <property type="entry name" value="PPM-type phosphatase domain"/>
    <property type="match status" value="1"/>
</dbReference>
<evidence type="ECO:0000256" key="16">
    <source>
        <dbReference type="ARBA" id="ARBA00048336"/>
    </source>
</evidence>
<dbReference type="Pfam" id="PF00481">
    <property type="entry name" value="PP2C"/>
    <property type="match status" value="1"/>
</dbReference>
<dbReference type="SUPFAM" id="SSF81606">
    <property type="entry name" value="PP2C-like"/>
    <property type="match status" value="1"/>
</dbReference>
<reference evidence="22" key="1">
    <citation type="submission" date="2015-04" db="UniProtKB">
        <authorList>
            <consortium name="EnsemblPlants"/>
        </authorList>
    </citation>
    <scope>IDENTIFICATION</scope>
    <source>
        <strain evidence="22">SL10</strain>
    </source>
</reference>
<dbReference type="PROSITE" id="PS50011">
    <property type="entry name" value="PROTEIN_KINASE_DOM"/>
    <property type="match status" value="1"/>
</dbReference>
<name>A0A0E0G4W5_ORYNI</name>
<dbReference type="FunFam" id="2.60.120.10:FF:000048">
    <property type="entry name" value="Protein phosphatase 2C and cyclic nucleotide-binding/kinase domain-containing protein"/>
    <property type="match status" value="1"/>
</dbReference>
<dbReference type="Gene3D" id="2.60.120.10">
    <property type="entry name" value="Jelly Rolls"/>
    <property type="match status" value="2"/>
</dbReference>
<evidence type="ECO:0000256" key="1">
    <source>
        <dbReference type="ARBA" id="ARBA00001936"/>
    </source>
</evidence>
<feature type="domain" description="Protein kinase" evidence="19">
    <location>
        <begin position="752"/>
        <end position="1029"/>
    </location>
</feature>
<dbReference type="GO" id="GO:0004722">
    <property type="term" value="F:protein serine/threonine phosphatase activity"/>
    <property type="evidence" value="ECO:0007669"/>
    <property type="project" value="UniProtKB-EC"/>
</dbReference>
<reference evidence="22" key="2">
    <citation type="submission" date="2018-04" db="EMBL/GenBank/DDBJ databases">
        <title>OnivRS2 (Oryza nivara Reference Sequence Version 2).</title>
        <authorList>
            <person name="Zhang J."/>
            <person name="Kudrna D."/>
            <person name="Lee S."/>
            <person name="Talag J."/>
            <person name="Rajasekar S."/>
            <person name="Welchert J."/>
            <person name="Hsing Y.-I."/>
            <person name="Wing R.A."/>
        </authorList>
    </citation>
    <scope>NUCLEOTIDE SEQUENCE [LARGE SCALE GENOMIC DNA]</scope>
    <source>
        <strain evidence="22">SL10</strain>
    </source>
</reference>
<dbReference type="SUPFAM" id="SSF56112">
    <property type="entry name" value="Protein kinase-like (PK-like)"/>
    <property type="match status" value="1"/>
</dbReference>
<dbReference type="InterPro" id="IPR036457">
    <property type="entry name" value="PPM-type-like_dom_sf"/>
</dbReference>
<keyword evidence="13 17" id="KW-0904">Protein phosphatase</keyword>
<dbReference type="InterPro" id="IPR018490">
    <property type="entry name" value="cNMP-bd_dom_sf"/>
</dbReference>
<dbReference type="eggNOG" id="KOG0698">
    <property type="taxonomic scope" value="Eukaryota"/>
</dbReference>
<evidence type="ECO:0000256" key="6">
    <source>
        <dbReference type="ARBA" id="ARBA00022679"/>
    </source>
</evidence>
<dbReference type="SMART" id="SM00332">
    <property type="entry name" value="PP2Cc"/>
    <property type="match status" value="1"/>
</dbReference>
<dbReference type="PANTHER" id="PTHR24353:SF127">
    <property type="entry name" value="PROTEIN PHOSPHATASE 2C AND CYCLIC NUCLEOTIDE-BINDING_KINASE DOMAIN-CONTAINING PROTEIN"/>
    <property type="match status" value="1"/>
</dbReference>
<keyword evidence="5" id="KW-0723">Serine/threonine-protein kinase</keyword>
<dbReference type="PROSITE" id="PS51746">
    <property type="entry name" value="PPM_2"/>
    <property type="match status" value="1"/>
</dbReference>
<dbReference type="CDD" id="cd00038">
    <property type="entry name" value="CAP_ED"/>
    <property type="match status" value="2"/>
</dbReference>
<dbReference type="eggNOG" id="KOG1113">
    <property type="taxonomic scope" value="Eukaryota"/>
</dbReference>
<evidence type="ECO:0000256" key="17">
    <source>
        <dbReference type="RuleBase" id="RU003465"/>
    </source>
</evidence>
<evidence type="ECO:0000259" key="21">
    <source>
        <dbReference type="PROSITE" id="PS51746"/>
    </source>
</evidence>
<keyword evidence="8" id="KW-0547">Nucleotide-binding</keyword>
<dbReference type="SMART" id="SM00220">
    <property type="entry name" value="S_TKc"/>
    <property type="match status" value="1"/>
</dbReference>
<dbReference type="InterPro" id="IPR000595">
    <property type="entry name" value="cNMP-bd_dom"/>
</dbReference>
<dbReference type="GO" id="GO:0005524">
    <property type="term" value="F:ATP binding"/>
    <property type="evidence" value="ECO:0007669"/>
    <property type="project" value="UniProtKB-KW"/>
</dbReference>
<feature type="domain" description="Cyclic nucleotide-binding" evidence="20">
    <location>
        <begin position="490"/>
        <end position="599"/>
    </location>
</feature>
<dbReference type="FunFam" id="3.60.40.10:FF:000007">
    <property type="entry name" value="Phosphatase 2C and cyclic nucleotide-binding/kinase domain-containing protein"/>
    <property type="match status" value="1"/>
</dbReference>
<comment type="catalytic activity">
    <reaction evidence="16">
        <text>O-phospho-L-threonyl-[protein] + H2O = L-threonyl-[protein] + phosphate</text>
        <dbReference type="Rhea" id="RHEA:47004"/>
        <dbReference type="Rhea" id="RHEA-COMP:11060"/>
        <dbReference type="Rhea" id="RHEA-COMP:11605"/>
        <dbReference type="ChEBI" id="CHEBI:15377"/>
        <dbReference type="ChEBI" id="CHEBI:30013"/>
        <dbReference type="ChEBI" id="CHEBI:43474"/>
        <dbReference type="ChEBI" id="CHEBI:61977"/>
        <dbReference type="EC" id="3.1.3.16"/>
    </reaction>
</comment>
<evidence type="ECO:0000256" key="9">
    <source>
        <dbReference type="ARBA" id="ARBA00022777"/>
    </source>
</evidence>
<feature type="domain" description="Cyclic nucleotide-binding" evidence="20">
    <location>
        <begin position="616"/>
        <end position="740"/>
    </location>
</feature>
<evidence type="ECO:0000313" key="23">
    <source>
        <dbReference type="Proteomes" id="UP000006591"/>
    </source>
</evidence>
<evidence type="ECO:0000256" key="12">
    <source>
        <dbReference type="ARBA" id="ARBA00022842"/>
    </source>
</evidence>
<keyword evidence="10 17" id="KW-0378">Hydrolase</keyword>
<comment type="catalytic activity">
    <reaction evidence="15">
        <text>O-phospho-L-seryl-[protein] + H2O = L-seryl-[protein] + phosphate</text>
        <dbReference type="Rhea" id="RHEA:20629"/>
        <dbReference type="Rhea" id="RHEA-COMP:9863"/>
        <dbReference type="Rhea" id="RHEA-COMP:11604"/>
        <dbReference type="ChEBI" id="CHEBI:15377"/>
        <dbReference type="ChEBI" id="CHEBI:29999"/>
        <dbReference type="ChEBI" id="CHEBI:43474"/>
        <dbReference type="ChEBI" id="CHEBI:83421"/>
        <dbReference type="EC" id="3.1.3.16"/>
    </reaction>
</comment>
<feature type="domain" description="PPM-type phosphatase" evidence="21">
    <location>
        <begin position="108"/>
        <end position="398"/>
    </location>
</feature>
<evidence type="ECO:0000259" key="20">
    <source>
        <dbReference type="PROSITE" id="PS50042"/>
    </source>
</evidence>
<keyword evidence="7" id="KW-0479">Metal-binding</keyword>
<protein>
    <recommendedName>
        <fullName evidence="4">protein-serine/threonine phosphatase</fullName>
        <ecNumber evidence="4">3.1.3.16</ecNumber>
    </recommendedName>
</protein>
<evidence type="ECO:0000256" key="10">
    <source>
        <dbReference type="ARBA" id="ARBA00022801"/>
    </source>
</evidence>
<evidence type="ECO:0000256" key="14">
    <source>
        <dbReference type="ARBA" id="ARBA00023211"/>
    </source>
</evidence>
<dbReference type="eggNOG" id="KOG0616">
    <property type="taxonomic scope" value="Eukaryota"/>
</dbReference>
<dbReference type="PRINTS" id="PR00103">
    <property type="entry name" value="CAMPKINASE"/>
</dbReference>
<dbReference type="EC" id="3.1.3.16" evidence="4"/>
<comment type="cofactor">
    <cofactor evidence="2">
        <name>Mg(2+)</name>
        <dbReference type="ChEBI" id="CHEBI:18420"/>
    </cofactor>
</comment>
<dbReference type="PANTHER" id="PTHR24353">
    <property type="entry name" value="CYCLIC NUCLEOTIDE-DEPENDENT PROTEIN KINASE"/>
    <property type="match status" value="1"/>
</dbReference>
<dbReference type="STRING" id="4536.A0A0E0G4W5"/>
<dbReference type="Pfam" id="PF00069">
    <property type="entry name" value="Pkinase"/>
    <property type="match status" value="1"/>
</dbReference>
<evidence type="ECO:0000313" key="22">
    <source>
        <dbReference type="EnsemblPlants" id="ONIVA02G13470.1"/>
    </source>
</evidence>
<dbReference type="CDD" id="cd00143">
    <property type="entry name" value="PP2Cc"/>
    <property type="match status" value="1"/>
</dbReference>
<evidence type="ECO:0000256" key="7">
    <source>
        <dbReference type="ARBA" id="ARBA00022723"/>
    </source>
</evidence>
<evidence type="ECO:0000256" key="18">
    <source>
        <dbReference type="SAM" id="MobiDB-lite"/>
    </source>
</evidence>
<dbReference type="PROSITE" id="PS50042">
    <property type="entry name" value="CNMP_BINDING_3"/>
    <property type="match status" value="2"/>
</dbReference>
<dbReference type="OMA" id="VAQYEDP"/>
<dbReference type="SUPFAM" id="SSF51206">
    <property type="entry name" value="cAMP-binding domain-like"/>
    <property type="match status" value="2"/>
</dbReference>
<evidence type="ECO:0000256" key="5">
    <source>
        <dbReference type="ARBA" id="ARBA00022527"/>
    </source>
</evidence>
<dbReference type="InterPro" id="IPR014710">
    <property type="entry name" value="RmlC-like_jellyroll"/>
</dbReference>
<dbReference type="Pfam" id="PF00027">
    <property type="entry name" value="cNMP_binding"/>
    <property type="match status" value="2"/>
</dbReference>
<keyword evidence="11" id="KW-0067">ATP-binding</keyword>
<feature type="region of interest" description="Disordered" evidence="18">
    <location>
        <begin position="1062"/>
        <end position="1086"/>
    </location>
</feature>
<organism evidence="22">
    <name type="scientific">Oryza nivara</name>
    <name type="common">Indian wild rice</name>
    <name type="synonym">Oryza sativa f. spontanea</name>
    <dbReference type="NCBI Taxonomy" id="4536"/>
    <lineage>
        <taxon>Eukaryota</taxon>
        <taxon>Viridiplantae</taxon>
        <taxon>Streptophyta</taxon>
        <taxon>Embryophyta</taxon>
        <taxon>Tracheophyta</taxon>
        <taxon>Spermatophyta</taxon>
        <taxon>Magnoliopsida</taxon>
        <taxon>Liliopsida</taxon>
        <taxon>Poales</taxon>
        <taxon>Poaceae</taxon>
        <taxon>BOP clade</taxon>
        <taxon>Oryzoideae</taxon>
        <taxon>Oryzeae</taxon>
        <taxon>Oryzinae</taxon>
        <taxon>Oryza</taxon>
    </lineage>
</organism>
<evidence type="ECO:0000256" key="8">
    <source>
        <dbReference type="ARBA" id="ARBA00022741"/>
    </source>
</evidence>
<dbReference type="Gene3D" id="1.10.510.10">
    <property type="entry name" value="Transferase(Phosphotransferase) domain 1"/>
    <property type="match status" value="1"/>
</dbReference>
<feature type="compositionally biased region" description="Polar residues" evidence="18">
    <location>
        <begin position="1062"/>
        <end position="1071"/>
    </location>
</feature>
<keyword evidence="6" id="KW-0808">Transferase</keyword>
<dbReference type="InterPro" id="IPR011009">
    <property type="entry name" value="Kinase-like_dom_sf"/>
</dbReference>
<evidence type="ECO:0000256" key="15">
    <source>
        <dbReference type="ARBA" id="ARBA00047761"/>
    </source>
</evidence>
<evidence type="ECO:0000256" key="3">
    <source>
        <dbReference type="ARBA" id="ARBA00006702"/>
    </source>
</evidence>
<evidence type="ECO:0000256" key="4">
    <source>
        <dbReference type="ARBA" id="ARBA00013081"/>
    </source>
</evidence>
<dbReference type="AlphaFoldDB" id="A0A0E0G4W5"/>
<feature type="region of interest" description="Disordered" evidence="18">
    <location>
        <begin position="31"/>
        <end position="72"/>
    </location>
</feature>
<sequence>MGCSPSKVCSCPHYKGSLCFCDCGCFGQTPDSPRESRGKSNRVRGKTDSSASDASSDDLEEDDDGLHQMNITRDSNVGINRLSRVSSQFLPPEGSRKVRIPLGNYDLRYSYLSQRGYYPESLDKPNQDSFCIHTPFGTSPDDHFFGVFDGHGEYGAQCSQFVKRRLCENLLRDDRFRTDAVQALHSAFLATNSQLHADSLDDSMSGTTAVTVLVRGKTIYIANTGDSRAVIAEKRGEDVVAVDLSIDQTPYRTDELERVKECGARVMTLDQIEGLKNPDVQCWGTEESDDGDPPRLWVQNGMYPGTAFTRSIGDSVAESIGVVANPEIFILELNANHPFFVLASDGVFEFLSSQTVVDMIAKYKDPRDACAAIVAESYRLWLQYETRTDDITIIVVHINGLTDMECTQTVMKVSLQPSQQVVELVGSESPSTISLNPKNQRSRQDLSRARLRALESSLENGRLWVPPSPSHRKTWEEQAHIERILHDHFLFRKLTDSQCHVLLDCMQRVEVKAGDIVVQQGGEGECFYVVGSGEFEVLAIQEEDGKEVTKVLHRYTADKLSSFGELALMYNKPLQASVRAVTTGTLWALKREDFRGILMSEFSNIPSLKLLRSVELFTRLTMLQLSQLADSLVEVTFGDGQMIVDKNDDASSLYIIQRGRVKLKLAADQVNSDAWDLLSSQTKVAQSSREDGNYVFEIDEGGHFGEWALFGETIAFTAMSVGDVTCSTIAKEKFDSIIGPLPKVSQSDSKLKDSLVPKGHGADDSSFRKAQLSDLEWKMCIYAADCSEIGLVQLRGSDKIKSLKRFYIKRVKDLHKEKHVFDEKDLMKSLSQSTCVPEVLCTCADQSYLGILLNCCLCCSLASILHAPLNESSARFYAASVVVALENLHQRSILYRGVSADILMVDRSGHLQLVDFRFAKKLQGERTYTICGIADSLAPEIVLGRGHGFSADWWALGVLIYFMLQSDMPFGSWRESELEPFAKIAKGHLVMPSTFSIEVVDLITKLLEVNENARLGAKGAESVKRHPWFDGIDWKQIADGTYTVPQEITDRVDSYVETLTEDLTASPSMPSEETADQAAPEWIQDW</sequence>
<dbReference type="GO" id="GO:0005952">
    <property type="term" value="C:cAMP-dependent protein kinase complex"/>
    <property type="evidence" value="ECO:0007669"/>
    <property type="project" value="TreeGrafter"/>
</dbReference>